<proteinExistence type="predicted"/>
<feature type="region of interest" description="Disordered" evidence="1">
    <location>
        <begin position="243"/>
        <end position="475"/>
    </location>
</feature>
<protein>
    <recommendedName>
        <fullName evidence="4">BTB domain-containing protein</fullName>
    </recommendedName>
</protein>
<feature type="compositionally biased region" description="Polar residues" evidence="1">
    <location>
        <begin position="374"/>
        <end position="389"/>
    </location>
</feature>
<evidence type="ECO:0000256" key="1">
    <source>
        <dbReference type="SAM" id="MobiDB-lite"/>
    </source>
</evidence>
<reference evidence="2 3" key="1">
    <citation type="submission" date="2024-04" db="EMBL/GenBank/DDBJ databases">
        <title>Tritrichomonas musculus Genome.</title>
        <authorList>
            <person name="Alves-Ferreira E."/>
            <person name="Grigg M."/>
            <person name="Lorenzi H."/>
            <person name="Galac M."/>
        </authorList>
    </citation>
    <scope>NUCLEOTIDE SEQUENCE [LARGE SCALE GENOMIC DNA]</scope>
    <source>
        <strain evidence="2 3">EAF2021</strain>
    </source>
</reference>
<dbReference type="Proteomes" id="UP001470230">
    <property type="component" value="Unassembled WGS sequence"/>
</dbReference>
<feature type="compositionally biased region" description="Basic and acidic residues" evidence="1">
    <location>
        <begin position="328"/>
        <end position="349"/>
    </location>
</feature>
<evidence type="ECO:0000313" key="3">
    <source>
        <dbReference type="Proteomes" id="UP001470230"/>
    </source>
</evidence>
<gene>
    <name evidence="2" type="ORF">M9Y10_006693</name>
</gene>
<organism evidence="2 3">
    <name type="scientific">Tritrichomonas musculus</name>
    <dbReference type="NCBI Taxonomy" id="1915356"/>
    <lineage>
        <taxon>Eukaryota</taxon>
        <taxon>Metamonada</taxon>
        <taxon>Parabasalia</taxon>
        <taxon>Tritrichomonadida</taxon>
        <taxon>Tritrichomonadidae</taxon>
        <taxon>Tritrichomonas</taxon>
    </lineage>
</organism>
<evidence type="ECO:0000313" key="2">
    <source>
        <dbReference type="EMBL" id="KAK8876479.1"/>
    </source>
</evidence>
<keyword evidence="3" id="KW-1185">Reference proteome</keyword>
<comment type="caution">
    <text evidence="2">The sequence shown here is derived from an EMBL/GenBank/DDBJ whole genome shotgun (WGS) entry which is preliminary data.</text>
</comment>
<sequence length="661" mass="75686">MHQASKQSEYEFIIDKKHYFIPSILVQPFSNVIKKKDQTENVSVFQFENLIDPYQMFNLIVDLFYGRPIEIDEKNAFFLGFIADNIGITALSEATNSYRQIELTIDNIFDILNHLDTFHITDQRIMKYVGQNWPLLSKSENIFQLSFFTLNEIFLQNPEISIEFDLVLKIIDANSPTIYTSQKEDEIETAQLSNEFIQLFRYCDFSKLSSFEIDQMLEYLSFDSINPKILEKLIRILSTENNRQHGEKGQNGEKLMQRVSSSDKSKSASFSAVKSDEDTNPKLPTNQTFKKSVKPSTQNNSSQNRFQYHRTQQQSDSSNESAAQPKFSDQKDQSKSKTQKDQSKSKTQKDQSNNKFRYTYKQPELDSKPKHPDQQSPPNNASSEKSSPALNKASGTKPPIHLNNQFRYSYHQAEPGTNTNTSTNNVSQQEFQSGKLKPAVRDNALTPIADKEESHPSAGVAGSRKGKPPPTLPSSSNFVSVDYELGYELRGVVTVFQDSPTLSGNKWMKEVEVIVAEGTKVDFRYNMFDHTSRTWWSNYDGTCCSLDKAWIIVGFPNYTLRLQYYTLASKEERQFYSQPMSWKIYGSDNSSSFSEEDLIEYVKSAPSMNIPKPMKTFQVAKKAKPYSYFMFVLLKNYSSRKVDQGELTLSGLELFGILTAK</sequence>
<dbReference type="EMBL" id="JAPFFF010000012">
    <property type="protein sequence ID" value="KAK8876479.1"/>
    <property type="molecule type" value="Genomic_DNA"/>
</dbReference>
<dbReference type="CDD" id="cd14733">
    <property type="entry name" value="BACK"/>
    <property type="match status" value="1"/>
</dbReference>
<name>A0ABR2JFF0_9EUKA</name>
<feature type="compositionally biased region" description="Basic and acidic residues" evidence="1">
    <location>
        <begin position="363"/>
        <end position="373"/>
    </location>
</feature>
<feature type="compositionally biased region" description="Polar residues" evidence="1">
    <location>
        <begin position="282"/>
        <end position="322"/>
    </location>
</feature>
<evidence type="ECO:0008006" key="4">
    <source>
        <dbReference type="Google" id="ProtNLM"/>
    </source>
</evidence>
<accession>A0ABR2JFF0</accession>